<proteinExistence type="predicted"/>
<gene>
    <name evidence="2" type="ORF">IPH26_14385</name>
</gene>
<reference evidence="2" key="1">
    <citation type="submission" date="2020-10" db="EMBL/GenBank/DDBJ databases">
        <title>Connecting structure to function with the recovery of over 1000 high-quality activated sludge metagenome-assembled genomes encoding full-length rRNA genes using long-read sequencing.</title>
        <authorList>
            <person name="Singleton C.M."/>
            <person name="Petriglieri F."/>
            <person name="Kristensen J.M."/>
            <person name="Kirkegaard R.H."/>
            <person name="Michaelsen T.Y."/>
            <person name="Andersen M.H."/>
            <person name="Karst S.M."/>
            <person name="Dueholm M.S."/>
            <person name="Nielsen P.H."/>
            <person name="Albertsen M."/>
        </authorList>
    </citation>
    <scope>NUCLEOTIDE SEQUENCE</scope>
    <source>
        <strain evidence="2">Bjer_18-Q3-R1-45_BAT3C.347</strain>
    </source>
</reference>
<dbReference type="EMBL" id="JADJEV010000004">
    <property type="protein sequence ID" value="MBK6974065.1"/>
    <property type="molecule type" value="Genomic_DNA"/>
</dbReference>
<sequence length="71" mass="7756">MSSWSCPHDVDGVCQRVAGARCEPGMRGCVLQGRFVFADDKMNAPRKPVKAQAPTKAEPAASAKLRRRLPF</sequence>
<dbReference type="Proteomes" id="UP000807785">
    <property type="component" value="Unassembled WGS sequence"/>
</dbReference>
<protein>
    <submittedName>
        <fullName evidence="2">Uncharacterized protein</fullName>
    </submittedName>
</protein>
<organism evidence="2 3">
    <name type="scientific">Candidatus Methylophosphatis roskildensis</name>
    <dbReference type="NCBI Taxonomy" id="2899263"/>
    <lineage>
        <taxon>Bacteria</taxon>
        <taxon>Pseudomonadati</taxon>
        <taxon>Pseudomonadota</taxon>
        <taxon>Betaproteobacteria</taxon>
        <taxon>Nitrosomonadales</taxon>
        <taxon>Sterolibacteriaceae</taxon>
        <taxon>Candidatus Methylophosphatis</taxon>
    </lineage>
</organism>
<evidence type="ECO:0000313" key="2">
    <source>
        <dbReference type="EMBL" id="MBK6974065.1"/>
    </source>
</evidence>
<evidence type="ECO:0000256" key="1">
    <source>
        <dbReference type="SAM" id="MobiDB-lite"/>
    </source>
</evidence>
<accession>A0A9D7HUV0</accession>
<name>A0A9D7HUV0_9PROT</name>
<comment type="caution">
    <text evidence="2">The sequence shown here is derived from an EMBL/GenBank/DDBJ whole genome shotgun (WGS) entry which is preliminary data.</text>
</comment>
<feature type="region of interest" description="Disordered" evidence="1">
    <location>
        <begin position="44"/>
        <end position="71"/>
    </location>
</feature>
<evidence type="ECO:0000313" key="3">
    <source>
        <dbReference type="Proteomes" id="UP000807785"/>
    </source>
</evidence>
<dbReference type="AlphaFoldDB" id="A0A9D7HUV0"/>